<reference evidence="1 2" key="1">
    <citation type="submission" date="2014-04" db="EMBL/GenBank/DDBJ databases">
        <title>Marinobacterium kochiensis sp. nov., isolated from sediment sample collected from Kochi backwaters in Kerala, India.</title>
        <authorList>
            <person name="Singh A."/>
            <person name="Pinnaka A.K."/>
        </authorList>
    </citation>
    <scope>NUCLEOTIDE SEQUENCE [LARGE SCALE GENOMIC DNA]</scope>
    <source>
        <strain evidence="1 2">AK27</strain>
    </source>
</reference>
<protein>
    <submittedName>
        <fullName evidence="1">Uncharacterized protein</fullName>
    </submittedName>
</protein>
<dbReference type="Proteomes" id="UP000028252">
    <property type="component" value="Unassembled WGS sequence"/>
</dbReference>
<organism evidence="1 2">
    <name type="scientific">Marinobacterium lacunae</name>
    <dbReference type="NCBI Taxonomy" id="1232683"/>
    <lineage>
        <taxon>Bacteria</taxon>
        <taxon>Pseudomonadati</taxon>
        <taxon>Pseudomonadota</taxon>
        <taxon>Gammaproteobacteria</taxon>
        <taxon>Oceanospirillales</taxon>
        <taxon>Oceanospirillaceae</taxon>
        <taxon>Marinobacterium</taxon>
    </lineage>
</organism>
<dbReference type="PATRIC" id="fig|1232683.4.peg.2004"/>
<comment type="caution">
    <text evidence="1">The sequence shown here is derived from an EMBL/GenBank/DDBJ whole genome shotgun (WGS) entry which is preliminary data.</text>
</comment>
<dbReference type="EMBL" id="JMQN01000029">
    <property type="protein sequence ID" value="KEA63743.1"/>
    <property type="molecule type" value="Genomic_DNA"/>
</dbReference>
<evidence type="ECO:0000313" key="2">
    <source>
        <dbReference type="Proteomes" id="UP000028252"/>
    </source>
</evidence>
<sequence length="134" mass="14667">MLMKRCLPQTVWFLVIVLVAQLLTVAAGNTHLASRLNPVAEQSAHHAMMMKMDMDMEHGNGCVSMEVDRDSTGQSGSSCDEQDDCHLQHCSAVPALAKAFPAMLFPDLDRSWPRFSARPLLMPLPPLGQPPKAA</sequence>
<evidence type="ECO:0000313" key="1">
    <source>
        <dbReference type="EMBL" id="KEA63743.1"/>
    </source>
</evidence>
<gene>
    <name evidence="1" type="ORF">ADIMK_2045</name>
</gene>
<keyword evidence="2" id="KW-1185">Reference proteome</keyword>
<dbReference type="AlphaFoldDB" id="A0A081FYY8"/>
<dbReference type="STRING" id="1232683.ADIMK_2045"/>
<proteinExistence type="predicted"/>
<name>A0A081FYY8_9GAMM</name>
<accession>A0A081FYY8</accession>